<protein>
    <submittedName>
        <fullName evidence="1">Uncharacterized protein</fullName>
    </submittedName>
</protein>
<organism evidence="1 2">
    <name type="scientific">Sphingomonas paeninsulae</name>
    <dbReference type="NCBI Taxonomy" id="2319844"/>
    <lineage>
        <taxon>Bacteria</taxon>
        <taxon>Pseudomonadati</taxon>
        <taxon>Pseudomonadota</taxon>
        <taxon>Alphaproteobacteria</taxon>
        <taxon>Sphingomonadales</taxon>
        <taxon>Sphingomonadaceae</taxon>
        <taxon>Sphingomonas</taxon>
    </lineage>
</organism>
<name>A0A494T9X4_SPHPE</name>
<evidence type="ECO:0000313" key="1">
    <source>
        <dbReference type="EMBL" id="AYJ85780.1"/>
    </source>
</evidence>
<evidence type="ECO:0000313" key="2">
    <source>
        <dbReference type="Proteomes" id="UP000276254"/>
    </source>
</evidence>
<accession>A0A494T9X4</accession>
<proteinExistence type="predicted"/>
<reference evidence="1 2" key="1">
    <citation type="submission" date="2018-09" db="EMBL/GenBank/DDBJ databases">
        <title>Sphingomonas peninsula sp. nov., isolated from fildes peninsula, Antarctic soil.</title>
        <authorList>
            <person name="Yingchao G."/>
        </authorList>
    </citation>
    <scope>NUCLEOTIDE SEQUENCE [LARGE SCALE GENOMIC DNA]</scope>
    <source>
        <strain evidence="1 2">YZ-8</strain>
    </source>
</reference>
<gene>
    <name evidence="1" type="ORF">D3Y57_07075</name>
</gene>
<dbReference type="OrthoDB" id="9848490at2"/>
<sequence>MTVAAPLSHVPVAELRDVWPKIRDHVSWISERTSQPWIAEDVYHEILVGNAYLWMTPDRESFVVLQVQVAPYTRDLHVWLASNQAEANAAAYWPQLLAIGREALCNRVEFESPRRWERAVPGLTVRHLYSQAT</sequence>
<dbReference type="RefSeq" id="WP_121152405.1">
    <property type="nucleotide sequence ID" value="NZ_CP032829.1"/>
</dbReference>
<dbReference type="AlphaFoldDB" id="A0A494T9X4"/>
<keyword evidence="2" id="KW-1185">Reference proteome</keyword>
<dbReference type="KEGG" id="spha:D3Y57_07075"/>
<dbReference type="Proteomes" id="UP000276254">
    <property type="component" value="Chromosome"/>
</dbReference>
<dbReference type="EMBL" id="CP032829">
    <property type="protein sequence ID" value="AYJ85780.1"/>
    <property type="molecule type" value="Genomic_DNA"/>
</dbReference>